<evidence type="ECO:0000313" key="5">
    <source>
        <dbReference type="EMBL" id="KAH0627493.1"/>
    </source>
</evidence>
<feature type="domain" description="CUB" evidence="4">
    <location>
        <begin position="529"/>
        <end position="642"/>
    </location>
</feature>
<feature type="domain" description="CUB" evidence="4">
    <location>
        <begin position="1234"/>
        <end position="1312"/>
    </location>
</feature>
<reference evidence="5 6" key="1">
    <citation type="journal article" date="2022" name="Gigascience">
        <title>A chromosome-level genome assembly and annotation of the desert horned lizard, Phrynosoma platyrhinos, provides insight into chromosomal rearrangements among reptiles.</title>
        <authorList>
            <person name="Koochekian N."/>
            <person name="Ascanio A."/>
            <person name="Farleigh K."/>
            <person name="Card D.C."/>
            <person name="Schield D.R."/>
            <person name="Castoe T.A."/>
            <person name="Jezkova T."/>
        </authorList>
    </citation>
    <scope>NUCLEOTIDE SEQUENCE [LARGE SCALE GENOMIC DNA]</scope>
    <source>
        <strain evidence="5">NK-2021</strain>
    </source>
</reference>
<feature type="domain" description="CUB" evidence="4">
    <location>
        <begin position="647"/>
        <end position="764"/>
    </location>
</feature>
<sequence length="1312" mass="143122">MVNATQVIHGQFSEMDIEDLHNCYYDKLKVFDGSNMHARLIAAYCGRAPSSFISSGSSVTLQFISDFSVNGRGFLLDWYAIDTPTDVGQAIPIGEAGAIGACGGSSTTSEAPLFLFSPGWPSNYRNYADCTWVIRALDSTVEFNILALDIESHRSCNYDKLVFRDGDNSLAPVLSTVCGREVPGPIRSTGDAMLIQFTSDGSITGAGFNASYHRSCGGYLHADRGVITSPNYPQTYPPNLNCSWHVLVTAGFIIGVHFEQPFQVLNEHTSCSHGDYAELRNGPDFSAPPLGFSGRNGRFCGGDSFSSMYTTDNQLFVHFSSDSRNEGQGFKLKYEARGLACGGNVYISQTSPSGFISSPNYPGNYPPHGDCVWKIIAPYGEAVELQFQDQFDIQPSPNCTLSYLELRDGADSSAPVIAKLCGNSLPSIQRSSGSTLYMRFWSDSTNTQAGFNAKYSRAVCGGTLTGQNGLIESVGYPDVHYPDNLLCEWFLHGPMGHYLSISFEALDIQNSSECANDYLEIRDQSASECGGELTGAVGTFTSPNYPNPYQHKIKCEWRVMVPIGQRVTLTISDMNFGFSQNCSMDYLAIHNGFGENAPRLSKLCGVVVPGTEVKSSANKITVIMITNHDDSEASFRITYASDEDAVCGGHLTSSNAGNITSPDYDGISNYTNNLNCEWVIQNPQSSITTVSLLFEDFHLEQYTDCQNDYLEIRQGDSEGELLYRLCGHSAPQEPLLIAYPQIWIQFLSNDEITDKGFFIHYSSLACGGVQESQSGIISSPNYPQPYNSSSLCSWLLIAPEGHTINLTFVAFEIESHSVCGWDSVTIQNGGSPSSPVIGRYCGTASPGTIQSGSNQLLVNFHSDHSIQRGGFQATWTADSLGCGGILHSENGTIRSPHWPQNFPRNIRCSWTIITHESKHVEITFNEHFQIPDSNGQCLGSYVKVLRGSNEEQEDTVLAVGCGSSAPASVVAPGNMVTIVFQSQNDPGHGFSATFISRCGANFTGPSGHIVSPNFPRHYDNNLNCNYSIEVGNQSVVILTFETFDLQDQNALQYCAYDGVNIFKGTSITPYPMATYCGNEIPAPVSIFGSTLLNFYTNSDTVGIGFLATYRVIPCGGVFNGTRGTIKSPTHSLTEYHHNMNCSYHITVGTNRIVALKFNSFHLEVSSSCYKDYVAVYDGPDIASPLLGKFCGALPPPTIKSSSNNLFLLFTTDSFGADDGWRASFRETLGPQQGCGGFLTNSSYSFGSPDSNEDGRYEKDLECIWMIVAPTDKLINLTFNTFQLEAAIFGNCRYDYVKLYDGSDENDTLVGTF</sequence>
<feature type="domain" description="CUB" evidence="4">
    <location>
        <begin position="102"/>
        <end position="215"/>
    </location>
</feature>
<dbReference type="Proteomes" id="UP000826234">
    <property type="component" value="Unassembled WGS sequence"/>
</dbReference>
<evidence type="ECO:0000256" key="1">
    <source>
        <dbReference type="ARBA" id="ARBA00022737"/>
    </source>
</evidence>
<feature type="disulfide bond" evidence="3">
    <location>
        <begin position="1114"/>
        <end position="1141"/>
    </location>
</feature>
<dbReference type="SMART" id="SM00042">
    <property type="entry name" value="CUB"/>
    <property type="match status" value="12"/>
</dbReference>
<dbReference type="Pfam" id="PF00431">
    <property type="entry name" value="CUB"/>
    <property type="match status" value="12"/>
</dbReference>
<keyword evidence="2 3" id="KW-1015">Disulfide bond</keyword>
<gene>
    <name evidence="5" type="ORF">JD844_003258</name>
</gene>
<keyword evidence="1" id="KW-0677">Repeat</keyword>
<feature type="domain" description="CUB" evidence="4">
    <location>
        <begin position="1"/>
        <end position="81"/>
    </location>
</feature>
<dbReference type="PANTHER" id="PTHR24251:SF30">
    <property type="entry name" value="MEMBRANE FRIZZLED-RELATED PROTEIN"/>
    <property type="match status" value="1"/>
</dbReference>
<dbReference type="Gene3D" id="2.60.120.290">
    <property type="entry name" value="Spermadhesin, CUB domain"/>
    <property type="match status" value="12"/>
</dbReference>
<dbReference type="EMBL" id="JAIPUX010000521">
    <property type="protein sequence ID" value="KAH0627493.1"/>
    <property type="molecule type" value="Genomic_DNA"/>
</dbReference>
<evidence type="ECO:0000313" key="6">
    <source>
        <dbReference type="Proteomes" id="UP000826234"/>
    </source>
</evidence>
<proteinExistence type="predicted"/>
<comment type="caution">
    <text evidence="5">The sequence shown here is derived from an EMBL/GenBank/DDBJ whole genome shotgun (WGS) entry which is preliminary data.</text>
</comment>
<dbReference type="CDD" id="cd00041">
    <property type="entry name" value="CUB"/>
    <property type="match status" value="11"/>
</dbReference>
<feature type="domain" description="CUB" evidence="4">
    <location>
        <begin position="998"/>
        <end position="1112"/>
    </location>
</feature>
<feature type="domain" description="CUB" evidence="4">
    <location>
        <begin position="1114"/>
        <end position="1227"/>
    </location>
</feature>
<evidence type="ECO:0000256" key="3">
    <source>
        <dbReference type="PROSITE-ProRule" id="PRU00059"/>
    </source>
</evidence>
<evidence type="ECO:0000256" key="2">
    <source>
        <dbReference type="ARBA" id="ARBA00023157"/>
    </source>
</evidence>
<feature type="domain" description="CUB" evidence="4">
    <location>
        <begin position="766"/>
        <end position="878"/>
    </location>
</feature>
<feature type="disulfide bond" evidence="3">
    <location>
        <begin position="460"/>
        <end position="487"/>
    </location>
</feature>
<dbReference type="InterPro" id="IPR000859">
    <property type="entry name" value="CUB_dom"/>
</dbReference>
<accession>A0ABQ7TCZ7</accession>
<protein>
    <recommendedName>
        <fullName evidence="4">CUB domain-containing protein</fullName>
    </recommendedName>
</protein>
<dbReference type="InterPro" id="IPR035914">
    <property type="entry name" value="Sperma_CUB_dom_sf"/>
</dbReference>
<comment type="caution">
    <text evidence="3">Lacks conserved residue(s) required for the propagation of feature annotation.</text>
</comment>
<feature type="domain" description="CUB" evidence="4">
    <location>
        <begin position="341"/>
        <end position="458"/>
    </location>
</feature>
<organism evidence="5 6">
    <name type="scientific">Phrynosoma platyrhinos</name>
    <name type="common">Desert horned lizard</name>
    <dbReference type="NCBI Taxonomy" id="52577"/>
    <lineage>
        <taxon>Eukaryota</taxon>
        <taxon>Metazoa</taxon>
        <taxon>Chordata</taxon>
        <taxon>Craniata</taxon>
        <taxon>Vertebrata</taxon>
        <taxon>Euteleostomi</taxon>
        <taxon>Lepidosauria</taxon>
        <taxon>Squamata</taxon>
        <taxon>Bifurcata</taxon>
        <taxon>Unidentata</taxon>
        <taxon>Episquamata</taxon>
        <taxon>Toxicofera</taxon>
        <taxon>Iguania</taxon>
        <taxon>Phrynosomatidae</taxon>
        <taxon>Phrynosomatinae</taxon>
        <taxon>Phrynosoma</taxon>
    </lineage>
</organism>
<evidence type="ECO:0000259" key="4">
    <source>
        <dbReference type="PROSITE" id="PS01180"/>
    </source>
</evidence>
<feature type="domain" description="CUB" evidence="4">
    <location>
        <begin position="882"/>
        <end position="997"/>
    </location>
</feature>
<dbReference type="SUPFAM" id="SSF49854">
    <property type="entry name" value="Spermadhesin, CUB domain"/>
    <property type="match status" value="12"/>
</dbReference>
<feature type="domain" description="CUB" evidence="4">
    <location>
        <begin position="216"/>
        <end position="337"/>
    </location>
</feature>
<keyword evidence="6" id="KW-1185">Reference proteome</keyword>
<dbReference type="PANTHER" id="PTHR24251">
    <property type="entry name" value="OVOCHYMASE-RELATED"/>
    <property type="match status" value="1"/>
</dbReference>
<feature type="domain" description="CUB" evidence="4">
    <location>
        <begin position="460"/>
        <end position="523"/>
    </location>
</feature>
<dbReference type="PROSITE" id="PS01180">
    <property type="entry name" value="CUB"/>
    <property type="match status" value="12"/>
</dbReference>
<name>A0ABQ7TCZ7_PHRPL</name>